<dbReference type="EMBL" id="BNAQ01000015">
    <property type="protein sequence ID" value="GHH26466.1"/>
    <property type="molecule type" value="Genomic_DNA"/>
</dbReference>
<reference evidence="2" key="1">
    <citation type="journal article" date="2019" name="Int. J. Syst. Evol. Microbiol.">
        <title>The Global Catalogue of Microorganisms (GCM) 10K type strain sequencing project: providing services to taxonomists for standard genome sequencing and annotation.</title>
        <authorList>
            <consortium name="The Broad Institute Genomics Platform"/>
            <consortium name="The Broad Institute Genome Sequencing Center for Infectious Disease"/>
            <person name="Wu L."/>
            <person name="Ma J."/>
        </authorList>
    </citation>
    <scope>NUCLEOTIDE SEQUENCE [LARGE SCALE GENOMIC DNA]</scope>
    <source>
        <strain evidence="2">CGMCC 1.8957</strain>
    </source>
</reference>
<comment type="caution">
    <text evidence="1">The sequence shown here is derived from an EMBL/GenBank/DDBJ whole genome shotgun (WGS) entry which is preliminary data.</text>
</comment>
<evidence type="ECO:0008006" key="3">
    <source>
        <dbReference type="Google" id="ProtNLM"/>
    </source>
</evidence>
<sequence>MVYDTRGYNGPRFDVYLSQGDWHIRKMMDDDDEVGSELLEFIFGMYAPQIVKLRDNRSVIVSHGDTLWGFEEPIGRVVFCDHVPRTLH</sequence>
<gene>
    <name evidence="1" type="ORF">GCM10008023_41080</name>
</gene>
<accession>A0ABQ3LXZ9</accession>
<evidence type="ECO:0000313" key="1">
    <source>
        <dbReference type="EMBL" id="GHH26466.1"/>
    </source>
</evidence>
<name>A0ABQ3LXZ9_9SPHN</name>
<proteinExistence type="predicted"/>
<organism evidence="1 2">
    <name type="scientific">Sphingomonas glacialis</name>
    <dbReference type="NCBI Taxonomy" id="658225"/>
    <lineage>
        <taxon>Bacteria</taxon>
        <taxon>Pseudomonadati</taxon>
        <taxon>Pseudomonadota</taxon>
        <taxon>Alphaproteobacteria</taxon>
        <taxon>Sphingomonadales</taxon>
        <taxon>Sphingomonadaceae</taxon>
        <taxon>Sphingomonas</taxon>
    </lineage>
</organism>
<protein>
    <recommendedName>
        <fullName evidence="3">Histidine phosphatase family protein</fullName>
    </recommendedName>
</protein>
<keyword evidence="2" id="KW-1185">Reference proteome</keyword>
<evidence type="ECO:0000313" key="2">
    <source>
        <dbReference type="Proteomes" id="UP000652430"/>
    </source>
</evidence>
<dbReference type="Proteomes" id="UP000652430">
    <property type="component" value="Unassembled WGS sequence"/>
</dbReference>